<gene>
    <name evidence="3" type="primary">ybfK</name>
    <name evidence="3" type="ORF">OCA8868_02737</name>
</gene>
<accession>A0A238KHZ8</accession>
<dbReference type="InterPro" id="IPR000073">
    <property type="entry name" value="AB_hydrolase_1"/>
</dbReference>
<protein>
    <submittedName>
        <fullName evidence="3">Carboxylesterase YbfK</fullName>
        <ecNumber evidence="3">3.1.1.1</ecNumber>
    </submittedName>
</protein>
<dbReference type="EC" id="3.1.1.1" evidence="3"/>
<dbReference type="SUPFAM" id="SSF53474">
    <property type="entry name" value="alpha/beta-Hydrolases"/>
    <property type="match status" value="1"/>
</dbReference>
<evidence type="ECO:0000256" key="1">
    <source>
        <dbReference type="ARBA" id="ARBA00022801"/>
    </source>
</evidence>
<keyword evidence="1 3" id="KW-0378">Hydrolase</keyword>
<dbReference type="GO" id="GO:0106435">
    <property type="term" value="F:carboxylesterase activity"/>
    <property type="evidence" value="ECO:0007669"/>
    <property type="project" value="UniProtKB-EC"/>
</dbReference>
<keyword evidence="4" id="KW-1185">Reference proteome</keyword>
<dbReference type="Pfam" id="PF12697">
    <property type="entry name" value="Abhydrolase_6"/>
    <property type="match status" value="1"/>
</dbReference>
<name>A0A238KHZ8_9RHOB</name>
<reference evidence="4" key="1">
    <citation type="submission" date="2017-05" db="EMBL/GenBank/DDBJ databases">
        <authorList>
            <person name="Rodrigo-Torres L."/>
            <person name="Arahal R. D."/>
            <person name="Lucena T."/>
        </authorList>
    </citation>
    <scope>NUCLEOTIDE SEQUENCE [LARGE SCALE GENOMIC DNA]</scope>
    <source>
        <strain evidence="4">CECT 8868</strain>
    </source>
</reference>
<dbReference type="AlphaFoldDB" id="A0A238KHZ8"/>
<evidence type="ECO:0000313" key="3">
    <source>
        <dbReference type="EMBL" id="SMX42433.1"/>
    </source>
</evidence>
<dbReference type="Proteomes" id="UP000203464">
    <property type="component" value="Unassembled WGS sequence"/>
</dbReference>
<dbReference type="PRINTS" id="PR00111">
    <property type="entry name" value="ABHYDROLASE"/>
</dbReference>
<dbReference type="InterPro" id="IPR029058">
    <property type="entry name" value="AB_hydrolase_fold"/>
</dbReference>
<feature type="domain" description="AB hydrolase-1" evidence="2">
    <location>
        <begin position="26"/>
        <end position="255"/>
    </location>
</feature>
<dbReference type="InterPro" id="IPR050266">
    <property type="entry name" value="AB_hydrolase_sf"/>
</dbReference>
<dbReference type="PANTHER" id="PTHR43798:SF31">
    <property type="entry name" value="AB HYDROLASE SUPERFAMILY PROTEIN YCLE"/>
    <property type="match status" value="1"/>
</dbReference>
<dbReference type="Gene3D" id="3.40.50.1820">
    <property type="entry name" value="alpha/beta hydrolase"/>
    <property type="match status" value="1"/>
</dbReference>
<organism evidence="3 4">
    <name type="scientific">Octadecabacter ascidiaceicola</name>
    <dbReference type="NCBI Taxonomy" id="1655543"/>
    <lineage>
        <taxon>Bacteria</taxon>
        <taxon>Pseudomonadati</taxon>
        <taxon>Pseudomonadota</taxon>
        <taxon>Alphaproteobacteria</taxon>
        <taxon>Rhodobacterales</taxon>
        <taxon>Roseobacteraceae</taxon>
        <taxon>Octadecabacter</taxon>
    </lineage>
</organism>
<proteinExistence type="predicted"/>
<dbReference type="GO" id="GO:0016020">
    <property type="term" value="C:membrane"/>
    <property type="evidence" value="ECO:0007669"/>
    <property type="project" value="TreeGrafter"/>
</dbReference>
<sequence>MTLTTLRLSKSGTTIAHSDHGAGEPVVLLHGVGMQSAAWGPQIDALQSDYRVLAVDLPGHGDSDPLPPTSALPAYVEWLDDVVSTFDLGPINLAGHSMGALIAAGYAVSFPEMTRRVALLNGVYRRDAAAHAAVVARAAEICHGKIDIETPLTRWFGTSATDVTARAKGSEWLNAVDPEAYGTAYSAFASGDRTYADKLSQIACPFLALTGDGDRNSTPEMSQAMAAQAQDGRAVVIEEGHRHMVNLTAPAQVNAQLIAWLKRPETRLEKL</sequence>
<dbReference type="EMBL" id="FXYD01000004">
    <property type="protein sequence ID" value="SMX42433.1"/>
    <property type="molecule type" value="Genomic_DNA"/>
</dbReference>
<evidence type="ECO:0000313" key="4">
    <source>
        <dbReference type="Proteomes" id="UP000203464"/>
    </source>
</evidence>
<dbReference type="OrthoDB" id="9804723at2"/>
<dbReference type="RefSeq" id="WP_093997094.1">
    <property type="nucleotide sequence ID" value="NZ_FXYD01000004.1"/>
</dbReference>
<dbReference type="PANTHER" id="PTHR43798">
    <property type="entry name" value="MONOACYLGLYCEROL LIPASE"/>
    <property type="match status" value="1"/>
</dbReference>
<evidence type="ECO:0000259" key="2">
    <source>
        <dbReference type="Pfam" id="PF12697"/>
    </source>
</evidence>